<evidence type="ECO:0000256" key="3">
    <source>
        <dbReference type="ARBA" id="ARBA00022670"/>
    </source>
</evidence>
<evidence type="ECO:0000256" key="7">
    <source>
        <dbReference type="ARBA" id="ARBA00023078"/>
    </source>
</evidence>
<dbReference type="PROSITE" id="PS50106">
    <property type="entry name" value="PDZ"/>
    <property type="match status" value="1"/>
</dbReference>
<evidence type="ECO:0000313" key="17">
    <source>
        <dbReference type="Proteomes" id="UP000034681"/>
    </source>
</evidence>
<sequence length="439" mass="48010">MKTPVLKILCLLGLQLGLLLGLQPDAAQALTLEQRLFDQAWRVVSQAYVDDTFNDQNWWAVRQTVLSQPLADRAQTYDVVREMLDSLGDPFTRLLEPEEYRNLQMTTSGALTGVGLQIASDRTNGQVIVIAPIAGSPAERAGLHPGDHIQAIDGQPTDDLSLDEAASLMRGPQGTTVRLTVNRWINPDFNATLSPIPKPVTTSDQSSPQPNLEFWEVEVVRDLISLNSVISELRQEPGLPPLGYIHLLQFNGNSRVEMEDALLDLESQGAEGYILDLRNNPGGLLQAGIDVARLWLDRGTIVYTVDRHGVQGSFQANGFALTEDPLVVLVNRGTASASEILAGALQENDRATLVGETTFGKGLIQSLFQLLDGSGMAVTVAKYETPLHHDINKEGIHPNYEVPSVPLRSNQWGSDLDRQYQEALTLLYPKSLAQNPGQG</sequence>
<dbReference type="GO" id="GO:0006508">
    <property type="term" value="P:proteolysis"/>
    <property type="evidence" value="ECO:0007669"/>
    <property type="project" value="UniProtKB-KW"/>
</dbReference>
<evidence type="ECO:0000259" key="15">
    <source>
        <dbReference type="PROSITE" id="PS50106"/>
    </source>
</evidence>
<evidence type="ECO:0000256" key="9">
    <source>
        <dbReference type="ARBA" id="ARBA00053093"/>
    </source>
</evidence>
<comment type="caution">
    <text evidence="16">The sequence shown here is derived from an EMBL/GenBank/DDBJ whole genome shotgun (WGS) entry which is preliminary data.</text>
</comment>
<dbReference type="RefSeq" id="WP_017713548.1">
    <property type="nucleotide sequence ID" value="NZ_KB235941.1"/>
</dbReference>
<evidence type="ECO:0000256" key="14">
    <source>
        <dbReference type="SAM" id="SignalP"/>
    </source>
</evidence>
<dbReference type="GO" id="GO:0007165">
    <property type="term" value="P:signal transduction"/>
    <property type="evidence" value="ECO:0007669"/>
    <property type="project" value="TreeGrafter"/>
</dbReference>
<gene>
    <name evidence="16" type="ORF">PROH_00835</name>
</gene>
<keyword evidence="17" id="KW-1185">Reference proteome</keyword>
<dbReference type="CDD" id="cd06782">
    <property type="entry name" value="cpPDZ_CPP-like"/>
    <property type="match status" value="1"/>
</dbReference>
<evidence type="ECO:0000256" key="4">
    <source>
        <dbReference type="ARBA" id="ARBA00022729"/>
    </source>
</evidence>
<evidence type="ECO:0000256" key="10">
    <source>
        <dbReference type="ARBA" id="ARBA00066637"/>
    </source>
</evidence>
<comment type="catalytic activity">
    <reaction evidence="8">
        <text>The enzyme shows specific recognition of a C-terminal tripeptide, Xaa-Yaa-Zaa, in which Xaa is preferably Ala or Leu, Yaa is preferably Ala or Tyr, and Zaa is preferably Ala, but then cleaves at a variable distance from the C-terminus. A typical cleavage is -Ala-Ala-|-Arg-Ala-Ala-Lys-Glu-Asn-Tyr-Ala-Leu-Ala-Ala.</text>
        <dbReference type="EC" id="3.4.21.102"/>
    </reaction>
</comment>
<keyword evidence="5 13" id="KW-0378">Hydrolase</keyword>
<dbReference type="Proteomes" id="UP000034681">
    <property type="component" value="Unassembled WGS sequence"/>
</dbReference>
<protein>
    <recommendedName>
        <fullName evidence="11">Carboxyl-terminal-processing protease</fullName>
        <ecNumber evidence="10">3.4.21.102</ecNumber>
    </recommendedName>
    <alternativeName>
        <fullName evidence="12">CtpA</fullName>
    </alternativeName>
</protein>
<dbReference type="GO" id="GO:0004252">
    <property type="term" value="F:serine-type endopeptidase activity"/>
    <property type="evidence" value="ECO:0007669"/>
    <property type="project" value="UniProtKB-EC"/>
</dbReference>
<evidence type="ECO:0000256" key="12">
    <source>
        <dbReference type="ARBA" id="ARBA00080563"/>
    </source>
</evidence>
<dbReference type="FunFam" id="3.30.750.44:FF:000002">
    <property type="entry name" value="carboxyl-terminal-processing peptidase 2, chloroplastic"/>
    <property type="match status" value="1"/>
</dbReference>
<reference evidence="16" key="1">
    <citation type="submission" date="2012-04" db="EMBL/GenBank/DDBJ databases">
        <authorList>
            <person name="Borisov I.G."/>
            <person name="Ivanikova N.V."/>
            <person name="Pinevich A.V."/>
        </authorList>
    </citation>
    <scope>NUCLEOTIDE SEQUENCE</scope>
    <source>
        <strain evidence="16">CALU 1027</strain>
    </source>
</reference>
<dbReference type="PANTHER" id="PTHR32060">
    <property type="entry name" value="TAIL-SPECIFIC PROTEASE"/>
    <property type="match status" value="1"/>
</dbReference>
<name>A0A0M2PX53_PROHO</name>
<accession>A0A0M2PX53</accession>
<dbReference type="InterPro" id="IPR001478">
    <property type="entry name" value="PDZ"/>
</dbReference>
<dbReference type="EMBL" id="AJTX02000002">
    <property type="protein sequence ID" value="KKJ01011.1"/>
    <property type="molecule type" value="Genomic_DNA"/>
</dbReference>
<feature type="signal peptide" evidence="14">
    <location>
        <begin position="1"/>
        <end position="29"/>
    </location>
</feature>
<evidence type="ECO:0000256" key="5">
    <source>
        <dbReference type="ARBA" id="ARBA00022801"/>
    </source>
</evidence>
<dbReference type="SMART" id="SM00245">
    <property type="entry name" value="TSPc"/>
    <property type="match status" value="1"/>
</dbReference>
<keyword evidence="7" id="KW-0793">Thylakoid</keyword>
<comment type="similarity">
    <text evidence="2 13">Belongs to the peptidase S41A family.</text>
</comment>
<dbReference type="Gene3D" id="2.30.42.10">
    <property type="match status" value="1"/>
</dbReference>
<dbReference type="InterPro" id="IPR036034">
    <property type="entry name" value="PDZ_sf"/>
</dbReference>
<proteinExistence type="inferred from homology"/>
<dbReference type="SMART" id="SM00228">
    <property type="entry name" value="PDZ"/>
    <property type="match status" value="1"/>
</dbReference>
<dbReference type="STRING" id="317619.GCA_000332315_03326"/>
<dbReference type="Pfam" id="PF17820">
    <property type="entry name" value="PDZ_6"/>
    <property type="match status" value="1"/>
</dbReference>
<dbReference type="PANTHER" id="PTHR32060:SF30">
    <property type="entry name" value="CARBOXY-TERMINAL PROCESSING PROTEASE CTPA"/>
    <property type="match status" value="1"/>
</dbReference>
<dbReference type="SUPFAM" id="SSF50156">
    <property type="entry name" value="PDZ domain-like"/>
    <property type="match status" value="1"/>
</dbReference>
<dbReference type="InterPro" id="IPR005151">
    <property type="entry name" value="Tail-specific_protease"/>
</dbReference>
<evidence type="ECO:0000256" key="8">
    <source>
        <dbReference type="ARBA" id="ARBA00051784"/>
    </source>
</evidence>
<dbReference type="SUPFAM" id="SSF52096">
    <property type="entry name" value="ClpP/crotonase"/>
    <property type="match status" value="1"/>
</dbReference>
<keyword evidence="6 13" id="KW-0720">Serine protease</keyword>
<feature type="chain" id="PRO_5005639448" description="Carboxyl-terminal-processing protease" evidence="14">
    <location>
        <begin position="30"/>
        <end position="439"/>
    </location>
</feature>
<dbReference type="InterPro" id="IPR029045">
    <property type="entry name" value="ClpP/crotonase-like_dom_sf"/>
</dbReference>
<comment type="function">
    <text evidence="9">Cleavage of the 16 C-terminal residues from the D1 precursor of photosystem II (PSII). This proteolytic processing is necessary to allow the light-driven assembly of the oxygen-evolving cluster (a tetranuclear manganese), which is responsible for photosynthetic water oxidation.</text>
</comment>
<dbReference type="NCBIfam" id="TIGR00225">
    <property type="entry name" value="prc"/>
    <property type="match status" value="1"/>
</dbReference>
<keyword evidence="4 14" id="KW-0732">Signal</keyword>
<dbReference type="Pfam" id="PF03572">
    <property type="entry name" value="Peptidase_S41"/>
    <property type="match status" value="1"/>
</dbReference>
<dbReference type="InterPro" id="IPR004447">
    <property type="entry name" value="Peptidase_S41A"/>
</dbReference>
<dbReference type="eggNOG" id="COG0793">
    <property type="taxonomic scope" value="Bacteria"/>
</dbReference>
<evidence type="ECO:0000256" key="13">
    <source>
        <dbReference type="RuleBase" id="RU004404"/>
    </source>
</evidence>
<dbReference type="FunFam" id="2.30.42.10:FF:000063">
    <property type="entry name" value="Peptidase, S41 family"/>
    <property type="match status" value="1"/>
</dbReference>
<dbReference type="Gene3D" id="3.90.226.10">
    <property type="entry name" value="2-enoyl-CoA Hydratase, Chain A, domain 1"/>
    <property type="match status" value="1"/>
</dbReference>
<organism evidence="16 17">
    <name type="scientific">Prochlorothrix hollandica PCC 9006 = CALU 1027</name>
    <dbReference type="NCBI Taxonomy" id="317619"/>
    <lineage>
        <taxon>Bacteria</taxon>
        <taxon>Bacillati</taxon>
        <taxon>Cyanobacteriota</taxon>
        <taxon>Cyanophyceae</taxon>
        <taxon>Prochlorotrichales</taxon>
        <taxon>Prochlorotrichaceae</taxon>
        <taxon>Prochlorothrix</taxon>
    </lineage>
</organism>
<dbReference type="Gene3D" id="3.30.750.44">
    <property type="match status" value="1"/>
</dbReference>
<evidence type="ECO:0000256" key="1">
    <source>
        <dbReference type="ARBA" id="ARBA00004518"/>
    </source>
</evidence>
<dbReference type="OrthoDB" id="9812068at2"/>
<dbReference type="AlphaFoldDB" id="A0A0M2PX53"/>
<evidence type="ECO:0000256" key="11">
    <source>
        <dbReference type="ARBA" id="ARBA00069724"/>
    </source>
</evidence>
<dbReference type="CDD" id="cd07560">
    <property type="entry name" value="Peptidase_S41_CPP"/>
    <property type="match status" value="1"/>
</dbReference>
<dbReference type="InterPro" id="IPR041489">
    <property type="entry name" value="PDZ_6"/>
</dbReference>
<dbReference type="EC" id="3.4.21.102" evidence="10"/>
<evidence type="ECO:0000313" key="16">
    <source>
        <dbReference type="EMBL" id="KKJ01011.1"/>
    </source>
</evidence>
<evidence type="ECO:0000256" key="6">
    <source>
        <dbReference type="ARBA" id="ARBA00022825"/>
    </source>
</evidence>
<dbReference type="GO" id="GO:0031979">
    <property type="term" value="C:plasma membrane-derived thylakoid lumen"/>
    <property type="evidence" value="ECO:0007669"/>
    <property type="project" value="UniProtKB-SubCell"/>
</dbReference>
<dbReference type="GO" id="GO:0030288">
    <property type="term" value="C:outer membrane-bounded periplasmic space"/>
    <property type="evidence" value="ECO:0007669"/>
    <property type="project" value="TreeGrafter"/>
</dbReference>
<feature type="domain" description="PDZ" evidence="15">
    <location>
        <begin position="100"/>
        <end position="170"/>
    </location>
</feature>
<keyword evidence="3 13" id="KW-0645">Protease</keyword>
<evidence type="ECO:0000256" key="2">
    <source>
        <dbReference type="ARBA" id="ARBA00009179"/>
    </source>
</evidence>
<comment type="subcellular location">
    <subcellularLocation>
        <location evidence="1">Cellular thylakoid lumen</location>
    </subcellularLocation>
</comment>